<dbReference type="GO" id="GO:0003711">
    <property type="term" value="F:transcription elongation factor activity"/>
    <property type="evidence" value="ECO:0007669"/>
    <property type="project" value="TreeGrafter"/>
</dbReference>
<dbReference type="Proteomes" id="UP000011518">
    <property type="component" value="Unassembled WGS sequence"/>
</dbReference>
<dbReference type="EMBL" id="KB320758">
    <property type="protein sequence ID" value="ELW63945.1"/>
    <property type="molecule type" value="Genomic_DNA"/>
</dbReference>
<evidence type="ECO:0000313" key="2">
    <source>
        <dbReference type="EMBL" id="ELW63945.1"/>
    </source>
</evidence>
<dbReference type="AlphaFoldDB" id="L9KLV6"/>
<reference evidence="3" key="2">
    <citation type="journal article" date="2013" name="Nat. Commun.">
        <title>Genome of the Chinese tree shrew.</title>
        <authorList>
            <person name="Fan Y."/>
            <person name="Huang Z.Y."/>
            <person name="Cao C.C."/>
            <person name="Chen C.S."/>
            <person name="Chen Y.X."/>
            <person name="Fan D.D."/>
            <person name="He J."/>
            <person name="Hou H.L."/>
            <person name="Hu L."/>
            <person name="Hu X.T."/>
            <person name="Jiang X.T."/>
            <person name="Lai R."/>
            <person name="Lang Y.S."/>
            <person name="Liang B."/>
            <person name="Liao S.G."/>
            <person name="Mu D."/>
            <person name="Ma Y.Y."/>
            <person name="Niu Y.Y."/>
            <person name="Sun X.Q."/>
            <person name="Xia J.Q."/>
            <person name="Xiao J."/>
            <person name="Xiong Z.Q."/>
            <person name="Xu L."/>
            <person name="Yang L."/>
            <person name="Zhang Y."/>
            <person name="Zhao W."/>
            <person name="Zhao X.D."/>
            <person name="Zheng Y.T."/>
            <person name="Zhou J.M."/>
            <person name="Zhu Y.B."/>
            <person name="Zhang G.J."/>
            <person name="Wang J."/>
            <person name="Yao Y.G."/>
        </authorList>
    </citation>
    <scope>NUCLEOTIDE SEQUENCE [LARGE SCALE GENOMIC DNA]</scope>
</reference>
<keyword evidence="3" id="KW-1185">Reference proteome</keyword>
<protein>
    <submittedName>
        <fullName evidence="2">ELL-associated factor 1</fullName>
    </submittedName>
</protein>
<evidence type="ECO:0000313" key="3">
    <source>
        <dbReference type="Proteomes" id="UP000011518"/>
    </source>
</evidence>
<feature type="region of interest" description="Disordered" evidence="1">
    <location>
        <begin position="1"/>
        <end position="95"/>
    </location>
</feature>
<dbReference type="GO" id="GO:0006368">
    <property type="term" value="P:transcription elongation by RNA polymerase II"/>
    <property type="evidence" value="ECO:0007669"/>
    <property type="project" value="InterPro"/>
</dbReference>
<dbReference type="STRING" id="246437.L9KLV6"/>
<reference evidence="3" key="1">
    <citation type="submission" date="2012-07" db="EMBL/GenBank/DDBJ databases">
        <title>Genome of the Chinese tree shrew, a rising model animal genetically related to primates.</title>
        <authorList>
            <person name="Zhang G."/>
            <person name="Fan Y."/>
            <person name="Yao Y."/>
            <person name="Huang Z."/>
        </authorList>
    </citation>
    <scope>NUCLEOTIDE SEQUENCE [LARGE SCALE GENOMIC DNA]</scope>
</reference>
<gene>
    <name evidence="2" type="ORF">TREES_T100007702</name>
</gene>
<dbReference type="InterPro" id="IPR027093">
    <property type="entry name" value="EAF_fam"/>
</dbReference>
<accession>L9KLV6</accession>
<dbReference type="InParanoid" id="L9KLV6"/>
<evidence type="ECO:0000256" key="1">
    <source>
        <dbReference type="SAM" id="MobiDB-lite"/>
    </source>
</evidence>
<sequence length="152" mass="16379">MCAPTLALKAERIVWPSQPPPPPPPMPFRALAQPPTVPKTSLLKDNPSPEPQLDDIERKLGSQVDLIGQISSSSGSSSSNSESSSGSDHDSSSSWDWTMSVQHLFPSCHTSSPTTACFPFGNGTSWPQGSNQLMTTLRNDLQLSESDIDRDD</sequence>
<organism evidence="2 3">
    <name type="scientific">Tupaia chinensis</name>
    <name type="common">Chinese tree shrew</name>
    <name type="synonym">Tupaia belangeri chinensis</name>
    <dbReference type="NCBI Taxonomy" id="246437"/>
    <lineage>
        <taxon>Eukaryota</taxon>
        <taxon>Metazoa</taxon>
        <taxon>Chordata</taxon>
        <taxon>Craniata</taxon>
        <taxon>Vertebrata</taxon>
        <taxon>Euteleostomi</taxon>
        <taxon>Mammalia</taxon>
        <taxon>Eutheria</taxon>
        <taxon>Euarchontoglires</taxon>
        <taxon>Scandentia</taxon>
        <taxon>Tupaiidae</taxon>
        <taxon>Tupaia</taxon>
    </lineage>
</organism>
<feature type="compositionally biased region" description="Low complexity" evidence="1">
    <location>
        <begin position="71"/>
        <end position="86"/>
    </location>
</feature>
<feature type="compositionally biased region" description="Pro residues" evidence="1">
    <location>
        <begin position="17"/>
        <end position="27"/>
    </location>
</feature>
<dbReference type="PANTHER" id="PTHR15970:SF8">
    <property type="entry name" value="ELL-ASSOCIATED FACTOR 1"/>
    <property type="match status" value="1"/>
</dbReference>
<dbReference type="GO" id="GO:0032783">
    <property type="term" value="C:super elongation complex"/>
    <property type="evidence" value="ECO:0007669"/>
    <property type="project" value="InterPro"/>
</dbReference>
<dbReference type="PANTHER" id="PTHR15970">
    <property type="entry name" value="ELL-ASSOCIATED FACTOR EAF"/>
    <property type="match status" value="1"/>
</dbReference>
<name>L9KLV6_TUPCH</name>
<proteinExistence type="predicted"/>